<feature type="compositionally biased region" description="Low complexity" evidence="1">
    <location>
        <begin position="536"/>
        <end position="548"/>
    </location>
</feature>
<feature type="compositionally biased region" description="Low complexity" evidence="1">
    <location>
        <begin position="815"/>
        <end position="830"/>
    </location>
</feature>
<proteinExistence type="predicted"/>
<feature type="compositionally biased region" description="Low complexity" evidence="1">
    <location>
        <begin position="441"/>
        <end position="454"/>
    </location>
</feature>
<organism evidence="2 3">
    <name type="scientific">Penaeus vannamei</name>
    <name type="common">Whiteleg shrimp</name>
    <name type="synonym">Litopenaeus vannamei</name>
    <dbReference type="NCBI Taxonomy" id="6689"/>
    <lineage>
        <taxon>Eukaryota</taxon>
        <taxon>Metazoa</taxon>
        <taxon>Ecdysozoa</taxon>
        <taxon>Arthropoda</taxon>
        <taxon>Crustacea</taxon>
        <taxon>Multicrustacea</taxon>
        <taxon>Malacostraca</taxon>
        <taxon>Eumalacostraca</taxon>
        <taxon>Eucarida</taxon>
        <taxon>Decapoda</taxon>
        <taxon>Dendrobranchiata</taxon>
        <taxon>Penaeoidea</taxon>
        <taxon>Penaeidae</taxon>
        <taxon>Penaeus</taxon>
    </lineage>
</organism>
<feature type="compositionally biased region" description="Low complexity" evidence="1">
    <location>
        <begin position="599"/>
        <end position="608"/>
    </location>
</feature>
<evidence type="ECO:0000313" key="2">
    <source>
        <dbReference type="EMBL" id="ROT63856.1"/>
    </source>
</evidence>
<feature type="compositionally biased region" description="Polar residues" evidence="1">
    <location>
        <begin position="173"/>
        <end position="183"/>
    </location>
</feature>
<feature type="compositionally biased region" description="Polar residues" evidence="1">
    <location>
        <begin position="386"/>
        <end position="395"/>
    </location>
</feature>
<name>A0A423SHZ2_PENVA</name>
<feature type="compositionally biased region" description="Low complexity" evidence="1">
    <location>
        <begin position="516"/>
        <end position="527"/>
    </location>
</feature>
<keyword evidence="3" id="KW-1185">Reference proteome</keyword>
<feature type="compositionally biased region" description="Basic residues" evidence="1">
    <location>
        <begin position="481"/>
        <end position="494"/>
    </location>
</feature>
<feature type="compositionally biased region" description="Low complexity" evidence="1">
    <location>
        <begin position="745"/>
        <end position="758"/>
    </location>
</feature>
<gene>
    <name evidence="2" type="ORF">C7M84_018237</name>
</gene>
<feature type="compositionally biased region" description="Low complexity" evidence="1">
    <location>
        <begin position="783"/>
        <end position="802"/>
    </location>
</feature>
<accession>A0A423SHZ2</accession>
<feature type="compositionally biased region" description="Basic residues" evidence="1">
    <location>
        <begin position="769"/>
        <end position="779"/>
    </location>
</feature>
<comment type="caution">
    <text evidence="2">The sequence shown here is derived from an EMBL/GenBank/DDBJ whole genome shotgun (WGS) entry which is preliminary data.</text>
</comment>
<feature type="compositionally biased region" description="Pro residues" evidence="1">
    <location>
        <begin position="455"/>
        <end position="467"/>
    </location>
</feature>
<feature type="region of interest" description="Disordered" evidence="1">
    <location>
        <begin position="198"/>
        <end position="863"/>
    </location>
</feature>
<protein>
    <submittedName>
        <fullName evidence="2">Uncharacterized protein</fullName>
    </submittedName>
</protein>
<feature type="compositionally biased region" description="Polar residues" evidence="1">
    <location>
        <begin position="348"/>
        <end position="361"/>
    </location>
</feature>
<sequence length="915" mass="94464">MHGLIFETSICSRSSAAVFPSCLPSSSHFSLDLSGYCYFGFSHGKTPRKSPDDSRPALPLLRPEATPGRNGTKEGGISNKGGRTFFDGWLLGVVSLSTQGAPHTGEGDDSVAGPEQRPRRAPSRARALFLSIAIVAGCQGSGHRLTAVKAAHPHTRLLPAIPLRTLELNGPQTKLHTTPTPQRTPHAMGPCRNSRCKARLRRQASKQAQTGAGRSERAKPVARGGEVLSLAQSPFQPASPEGSAGGGAWDCRGFLPFSPQGEKNRKGLSRREGKAAKGGRHSETIPNVKRGAVACVKGRTTADTGGGGTGTGYPGGPRSASWREPATFAVPGSGEGGKFGEGTDARAYQSTGRSPNPQKTPHTPGRKNREKRAEQQGTEGERSRESAATLSARSLSQHDRKQGPSCATPGRGRPPHAPPHAPVDHPVVVGAGRLSPHDRGAGAARPRGPGKAAPPTAPAARTPPKPAPLSGTGAGEAGASSRRRGPRRARRRLRPRPERAQGAESPSRPLGGEAQPAGGPRTARARPPTGPDGELAARPPAAAEGGPPYSCRHGPSAHTTAGRGRSAPGPGKAAPPTARQPGPPKACPAFGDGSRRGRGFLAAAGATPGAPPPPPPAERAQGARPNQQGPRTARARPRPVPTASSTRGSPPARPQPKVAPPIVVAQALSHHDRAQGPPSAARQGKTAPSGGDPGRAAPVPYAAAHGPRGRRGPKGESPASPCPRKTRQTDRQPRQSPCRCRRRPSATTTAPRARPCPSGGKAPSGVRQGHARIPRHRPRPERAPGADGANPGGAAATAAPRPTISSHPPRLNGLAGQAAAPPARSGQAAARGERTDWRRRPATNTTRDRAFHPSGRSGSLADARGDCPGGAVVMWVAWGGDNGGGHRTTLAPHPPFLSYWAGLLSRRGDVVNSTM</sequence>
<reference evidence="2 3" key="1">
    <citation type="submission" date="2018-04" db="EMBL/GenBank/DDBJ databases">
        <authorList>
            <person name="Zhang X."/>
            <person name="Yuan J."/>
            <person name="Li F."/>
            <person name="Xiang J."/>
        </authorList>
    </citation>
    <scope>NUCLEOTIDE SEQUENCE [LARGE SCALE GENOMIC DNA]</scope>
    <source>
        <tissue evidence="2">Muscle</tissue>
    </source>
</reference>
<evidence type="ECO:0000256" key="1">
    <source>
        <dbReference type="SAM" id="MobiDB-lite"/>
    </source>
</evidence>
<feature type="compositionally biased region" description="Basic and acidic residues" evidence="1">
    <location>
        <begin position="262"/>
        <end position="283"/>
    </location>
</feature>
<dbReference type="EMBL" id="QCYY01003364">
    <property type="protein sequence ID" value="ROT63856.1"/>
    <property type="molecule type" value="Genomic_DNA"/>
</dbReference>
<evidence type="ECO:0000313" key="3">
    <source>
        <dbReference type="Proteomes" id="UP000283509"/>
    </source>
</evidence>
<feature type="region of interest" description="Disordered" evidence="1">
    <location>
        <begin position="46"/>
        <end position="80"/>
    </location>
</feature>
<feature type="compositionally biased region" description="Basic and acidic residues" evidence="1">
    <location>
        <begin position="371"/>
        <end position="385"/>
    </location>
</feature>
<dbReference type="Proteomes" id="UP000283509">
    <property type="component" value="Unassembled WGS sequence"/>
</dbReference>
<feature type="region of interest" description="Disordered" evidence="1">
    <location>
        <begin position="100"/>
        <end position="122"/>
    </location>
</feature>
<feature type="compositionally biased region" description="Gly residues" evidence="1">
    <location>
        <begin position="304"/>
        <end position="315"/>
    </location>
</feature>
<feature type="compositionally biased region" description="Low complexity" evidence="1">
    <location>
        <begin position="561"/>
        <end position="579"/>
    </location>
</feature>
<reference evidence="2 3" key="2">
    <citation type="submission" date="2019-01" db="EMBL/GenBank/DDBJ databases">
        <title>The decoding of complex shrimp genome reveals the adaptation for benthos swimmer, frequently molting mechanism and breeding impact on genome.</title>
        <authorList>
            <person name="Sun Y."/>
            <person name="Gao Y."/>
            <person name="Yu Y."/>
        </authorList>
    </citation>
    <scope>NUCLEOTIDE SEQUENCE [LARGE SCALE GENOMIC DNA]</scope>
    <source>
        <tissue evidence="2">Muscle</tissue>
    </source>
</reference>
<feature type="region of interest" description="Disordered" evidence="1">
    <location>
        <begin position="173"/>
        <end position="192"/>
    </location>
</feature>
<dbReference type="AlphaFoldDB" id="A0A423SHZ2"/>